<keyword evidence="3" id="KW-1185">Reference proteome</keyword>
<reference evidence="2 3" key="1">
    <citation type="submission" date="2022-01" db="EMBL/GenBank/DDBJ databases">
        <title>A chromosomal length assembly of Cordylochernes scorpioides.</title>
        <authorList>
            <person name="Zeh D."/>
            <person name="Zeh J."/>
        </authorList>
    </citation>
    <scope>NUCLEOTIDE SEQUENCE [LARGE SCALE GENOMIC DNA]</scope>
    <source>
        <strain evidence="2">IN4F17</strain>
        <tissue evidence="2">Whole Body</tissue>
    </source>
</reference>
<name>A0ABY6LFW6_9ARAC</name>
<gene>
    <name evidence="2" type="ORF">LAZ67_18001582</name>
</gene>
<feature type="region of interest" description="Disordered" evidence="1">
    <location>
        <begin position="84"/>
        <end position="138"/>
    </location>
</feature>
<evidence type="ECO:0000313" key="3">
    <source>
        <dbReference type="Proteomes" id="UP001235939"/>
    </source>
</evidence>
<organism evidence="2 3">
    <name type="scientific">Cordylochernes scorpioides</name>
    <dbReference type="NCBI Taxonomy" id="51811"/>
    <lineage>
        <taxon>Eukaryota</taxon>
        <taxon>Metazoa</taxon>
        <taxon>Ecdysozoa</taxon>
        <taxon>Arthropoda</taxon>
        <taxon>Chelicerata</taxon>
        <taxon>Arachnida</taxon>
        <taxon>Pseudoscorpiones</taxon>
        <taxon>Cheliferoidea</taxon>
        <taxon>Chernetidae</taxon>
        <taxon>Cordylochernes</taxon>
    </lineage>
</organism>
<evidence type="ECO:0000256" key="1">
    <source>
        <dbReference type="SAM" id="MobiDB-lite"/>
    </source>
</evidence>
<evidence type="ECO:0000313" key="2">
    <source>
        <dbReference type="EMBL" id="UYV80069.1"/>
    </source>
</evidence>
<dbReference type="Proteomes" id="UP001235939">
    <property type="component" value="Chromosome 18"/>
</dbReference>
<sequence length="162" mass="18464">MYGVAGVHGLRGPAGMDPERHPSPERPVPQALRPLLVQQGDRGLQPHPRPTDLRGRRHDRDWREDIDKYDQYWVLRHQYVIPGSEPEWRTEAASQPGPGRLPEQRHLPPGRSPERCRRPRGSTHLPARHRPQGYPQAQGDIYPVGPCECVITVVLGVRPVCW</sequence>
<proteinExistence type="predicted"/>
<accession>A0ABY6LFW6</accession>
<feature type="compositionally biased region" description="Basic residues" evidence="1">
    <location>
        <begin position="117"/>
        <end position="131"/>
    </location>
</feature>
<feature type="compositionally biased region" description="Basic and acidic residues" evidence="1">
    <location>
        <begin position="49"/>
        <end position="61"/>
    </location>
</feature>
<feature type="compositionally biased region" description="Basic and acidic residues" evidence="1">
    <location>
        <begin position="102"/>
        <end position="116"/>
    </location>
</feature>
<feature type="region of interest" description="Disordered" evidence="1">
    <location>
        <begin position="1"/>
        <end position="61"/>
    </location>
</feature>
<protein>
    <submittedName>
        <fullName evidence="2">Uncharacterized protein</fullName>
    </submittedName>
</protein>
<dbReference type="EMBL" id="CP092880">
    <property type="protein sequence ID" value="UYV80069.1"/>
    <property type="molecule type" value="Genomic_DNA"/>
</dbReference>